<proteinExistence type="predicted"/>
<reference evidence="2" key="1">
    <citation type="submission" date="2022-11" db="EMBL/GenBank/DDBJ databases">
        <authorList>
            <person name="Morgan W.R."/>
            <person name="Tartar A."/>
        </authorList>
    </citation>
    <scope>NUCLEOTIDE SEQUENCE</scope>
    <source>
        <strain evidence="2">ARSEF 373</strain>
    </source>
</reference>
<dbReference type="Proteomes" id="UP001146120">
    <property type="component" value="Unassembled WGS sequence"/>
</dbReference>
<evidence type="ECO:0000313" key="2">
    <source>
        <dbReference type="EMBL" id="DAZ98989.1"/>
    </source>
</evidence>
<evidence type="ECO:0000313" key="3">
    <source>
        <dbReference type="Proteomes" id="UP001146120"/>
    </source>
</evidence>
<feature type="compositionally biased region" description="Acidic residues" evidence="1">
    <location>
        <begin position="337"/>
        <end position="359"/>
    </location>
</feature>
<comment type="caution">
    <text evidence="2">The sequence shown here is derived from an EMBL/GenBank/DDBJ whole genome shotgun (WGS) entry which is preliminary data.</text>
</comment>
<feature type="region of interest" description="Disordered" evidence="1">
    <location>
        <begin position="1"/>
        <end position="23"/>
    </location>
</feature>
<reference evidence="2" key="2">
    <citation type="journal article" date="2023" name="Microbiol Resour">
        <title>Decontamination and Annotation of the Draft Genome Sequence of the Oomycete Lagenidium giganteum ARSEF 373.</title>
        <authorList>
            <person name="Morgan W.R."/>
            <person name="Tartar A."/>
        </authorList>
    </citation>
    <scope>NUCLEOTIDE SEQUENCE</scope>
    <source>
        <strain evidence="2">ARSEF 373</strain>
    </source>
</reference>
<accession>A0AAV2Z076</accession>
<dbReference type="EMBL" id="DAKRPA010000092">
    <property type="protein sequence ID" value="DAZ98989.1"/>
    <property type="molecule type" value="Genomic_DNA"/>
</dbReference>
<dbReference type="InterPro" id="IPR011990">
    <property type="entry name" value="TPR-like_helical_dom_sf"/>
</dbReference>
<feature type="compositionally biased region" description="Pro residues" evidence="1">
    <location>
        <begin position="65"/>
        <end position="80"/>
    </location>
</feature>
<dbReference type="SUPFAM" id="SSF48452">
    <property type="entry name" value="TPR-like"/>
    <property type="match status" value="1"/>
</dbReference>
<dbReference type="Gene3D" id="1.25.40.10">
    <property type="entry name" value="Tetratricopeptide repeat domain"/>
    <property type="match status" value="1"/>
</dbReference>
<protein>
    <submittedName>
        <fullName evidence="2">Uncharacterized protein</fullName>
    </submittedName>
</protein>
<feature type="region of interest" description="Disordered" evidence="1">
    <location>
        <begin position="46"/>
        <end position="84"/>
    </location>
</feature>
<gene>
    <name evidence="2" type="ORF">N0F65_011244</name>
</gene>
<sequence>MARQRSKVGKTQRASGKAQAFIASAQDSMETNLKKKEHLRKRMRVVQLQRSVDRQEQELRNRPTVAPPAKKPPRKGPTPPEEWKLKGAARPWKMLVRIENGELDERGDEIKKPVETYDFFTKALKDGTFNKHKETVEYLKTLRQLAAACCEAGMGDRGIKHYERCMELDKEDVVRSREGLVCALIDDGRGDEARELLDKCEGKDSPVLAYCRVILEYVSWEVLEEEGSSEEVVREAFLKAFKLNPYIAVFIVAHETFFQVVEYVEDIKEANIGSIEECFQYCSQNIGVWMDTVGACAWIEKEMAELPEPLATDQDCSDEMYLGMYQTAVEMYKEQQQEEAESEEEEGDDGDEDNAGDED</sequence>
<keyword evidence="3" id="KW-1185">Reference proteome</keyword>
<feature type="compositionally biased region" description="Basic and acidic residues" evidence="1">
    <location>
        <begin position="51"/>
        <end position="61"/>
    </location>
</feature>
<dbReference type="AlphaFoldDB" id="A0AAV2Z076"/>
<feature type="compositionally biased region" description="Basic residues" evidence="1">
    <location>
        <begin position="1"/>
        <end position="10"/>
    </location>
</feature>
<name>A0AAV2Z076_9STRA</name>
<feature type="region of interest" description="Disordered" evidence="1">
    <location>
        <begin position="332"/>
        <end position="359"/>
    </location>
</feature>
<organism evidence="2 3">
    <name type="scientific">Lagenidium giganteum</name>
    <dbReference type="NCBI Taxonomy" id="4803"/>
    <lineage>
        <taxon>Eukaryota</taxon>
        <taxon>Sar</taxon>
        <taxon>Stramenopiles</taxon>
        <taxon>Oomycota</taxon>
        <taxon>Peronosporomycetes</taxon>
        <taxon>Pythiales</taxon>
        <taxon>Pythiaceae</taxon>
    </lineage>
</organism>
<evidence type="ECO:0000256" key="1">
    <source>
        <dbReference type="SAM" id="MobiDB-lite"/>
    </source>
</evidence>